<dbReference type="GO" id="GO:0045944">
    <property type="term" value="P:positive regulation of transcription by RNA polymerase II"/>
    <property type="evidence" value="ECO:0007669"/>
    <property type="project" value="InterPro"/>
</dbReference>
<evidence type="ECO:0000313" key="12">
    <source>
        <dbReference type="EMBL" id="KAH9506688.1"/>
    </source>
</evidence>
<dbReference type="PANTHER" id="PTHR24328">
    <property type="entry name" value="HOMEOBOX PROTEIN MOX"/>
    <property type="match status" value="1"/>
</dbReference>
<proteinExistence type="predicted"/>
<sequence length="131" mass="16121">MFSIEHSMVMELDKYNNNNCFIDDSNQQQIYCSKFNNNNNQQQITIESVIDSNMQNNNNQLNHMIENVSFRKERTSFSRFQLEALEQHFDRQSYLTRLRRYEIAVELNLTERQVKVWFQNRRMKERRRVKM</sequence>
<dbReference type="GO" id="GO:0005634">
    <property type="term" value="C:nucleus"/>
    <property type="evidence" value="ECO:0007669"/>
    <property type="project" value="UniProtKB-SubCell"/>
</dbReference>
<keyword evidence="5 9" id="KW-0371">Homeobox</keyword>
<dbReference type="SMART" id="SM00389">
    <property type="entry name" value="HOX"/>
    <property type="match status" value="1"/>
</dbReference>
<keyword evidence="7" id="KW-0804">Transcription</keyword>
<dbReference type="InterPro" id="IPR009057">
    <property type="entry name" value="Homeodomain-like_sf"/>
</dbReference>
<comment type="subcellular location">
    <subcellularLocation>
        <location evidence="1 9 10">Nucleus</location>
    </subcellularLocation>
</comment>
<dbReference type="PRINTS" id="PR00031">
    <property type="entry name" value="HTHREPRESSR"/>
</dbReference>
<comment type="caution">
    <text evidence="12">The sequence shown here is derived from an EMBL/GenBank/DDBJ whole genome shotgun (WGS) entry which is preliminary data.</text>
</comment>
<dbReference type="Pfam" id="PF00046">
    <property type="entry name" value="Homeodomain"/>
    <property type="match status" value="1"/>
</dbReference>
<dbReference type="PROSITE" id="PS00027">
    <property type="entry name" value="HOMEOBOX_1"/>
    <property type="match status" value="1"/>
</dbReference>
<keyword evidence="3" id="KW-0805">Transcription regulation</keyword>
<feature type="domain" description="Homeobox" evidence="11">
    <location>
        <begin position="68"/>
        <end position="128"/>
    </location>
</feature>
<dbReference type="PANTHER" id="PTHR24328:SF7">
    <property type="entry name" value="BUTTONLESS"/>
    <property type="match status" value="1"/>
</dbReference>
<keyword evidence="13" id="KW-1185">Reference proteome</keyword>
<evidence type="ECO:0000256" key="10">
    <source>
        <dbReference type="RuleBase" id="RU000682"/>
    </source>
</evidence>
<dbReference type="PRINTS" id="PR00024">
    <property type="entry name" value="HOMEOBOX"/>
</dbReference>
<protein>
    <submittedName>
        <fullName evidence="12">Homeobox protein MOX-2</fullName>
    </submittedName>
</protein>
<evidence type="ECO:0000259" key="11">
    <source>
        <dbReference type="PROSITE" id="PS50071"/>
    </source>
</evidence>
<keyword evidence="8 9" id="KW-0539">Nucleus</keyword>
<dbReference type="AlphaFoldDB" id="A0A922HS55"/>
<dbReference type="InterPro" id="IPR000047">
    <property type="entry name" value="HTH_motif"/>
</dbReference>
<dbReference type="InterPro" id="IPR020479">
    <property type="entry name" value="HD_metazoa"/>
</dbReference>
<evidence type="ECO:0000256" key="2">
    <source>
        <dbReference type="ARBA" id="ARBA00022473"/>
    </source>
</evidence>
<evidence type="ECO:0000256" key="3">
    <source>
        <dbReference type="ARBA" id="ARBA00023015"/>
    </source>
</evidence>
<dbReference type="SUPFAM" id="SSF46689">
    <property type="entry name" value="Homeodomain-like"/>
    <property type="match status" value="1"/>
</dbReference>
<reference evidence="12" key="1">
    <citation type="submission" date="2013-05" db="EMBL/GenBank/DDBJ databases">
        <authorList>
            <person name="Yim A.K.Y."/>
            <person name="Chan T.F."/>
            <person name="Ji K.M."/>
            <person name="Liu X.Y."/>
            <person name="Zhou J.W."/>
            <person name="Li R.Q."/>
            <person name="Yang K.Y."/>
            <person name="Li J."/>
            <person name="Li M."/>
            <person name="Law P.T.W."/>
            <person name="Wu Y.L."/>
            <person name="Cai Z.L."/>
            <person name="Qin H."/>
            <person name="Bao Y."/>
            <person name="Leung R.K.K."/>
            <person name="Ng P.K.S."/>
            <person name="Zou J."/>
            <person name="Zhong X.J."/>
            <person name="Ran P.X."/>
            <person name="Zhong N.S."/>
            <person name="Liu Z.G."/>
            <person name="Tsui S.K.W."/>
        </authorList>
    </citation>
    <scope>NUCLEOTIDE SEQUENCE</scope>
    <source>
        <strain evidence="12">Derf</strain>
        <tissue evidence="12">Whole organism</tissue>
    </source>
</reference>
<evidence type="ECO:0000256" key="5">
    <source>
        <dbReference type="ARBA" id="ARBA00023155"/>
    </source>
</evidence>
<dbReference type="CDD" id="cd00086">
    <property type="entry name" value="homeodomain"/>
    <property type="match status" value="1"/>
</dbReference>
<evidence type="ECO:0000256" key="7">
    <source>
        <dbReference type="ARBA" id="ARBA00023163"/>
    </source>
</evidence>
<evidence type="ECO:0000256" key="9">
    <source>
        <dbReference type="PROSITE-ProRule" id="PRU00108"/>
    </source>
</evidence>
<dbReference type="GO" id="GO:0000978">
    <property type="term" value="F:RNA polymerase II cis-regulatory region sequence-specific DNA binding"/>
    <property type="evidence" value="ECO:0007669"/>
    <property type="project" value="TreeGrafter"/>
</dbReference>
<evidence type="ECO:0000256" key="8">
    <source>
        <dbReference type="ARBA" id="ARBA00023242"/>
    </source>
</evidence>
<feature type="DNA-binding region" description="Homeobox" evidence="9">
    <location>
        <begin position="70"/>
        <end position="129"/>
    </location>
</feature>
<dbReference type="Proteomes" id="UP000790347">
    <property type="component" value="Unassembled WGS sequence"/>
</dbReference>
<gene>
    <name evidence="12" type="primary">MEOX2</name>
    <name evidence="12" type="ORF">DERF_011407</name>
</gene>
<keyword evidence="2" id="KW-0217">Developmental protein</keyword>
<name>A0A922HS55_DERFA</name>
<dbReference type="EMBL" id="ASGP02000005">
    <property type="protein sequence ID" value="KAH9506688.1"/>
    <property type="molecule type" value="Genomic_DNA"/>
</dbReference>
<dbReference type="GO" id="GO:0000981">
    <property type="term" value="F:DNA-binding transcription factor activity, RNA polymerase II-specific"/>
    <property type="evidence" value="ECO:0007669"/>
    <property type="project" value="InterPro"/>
</dbReference>
<dbReference type="InterPro" id="IPR017970">
    <property type="entry name" value="Homeobox_CS"/>
</dbReference>
<dbReference type="InterPro" id="IPR001356">
    <property type="entry name" value="HD"/>
</dbReference>
<dbReference type="PROSITE" id="PS50071">
    <property type="entry name" value="HOMEOBOX_2"/>
    <property type="match status" value="1"/>
</dbReference>
<evidence type="ECO:0000256" key="4">
    <source>
        <dbReference type="ARBA" id="ARBA00023125"/>
    </source>
</evidence>
<keyword evidence="4 9" id="KW-0238">DNA-binding</keyword>
<accession>A0A922HS55</accession>
<keyword evidence="6" id="KW-0010">Activator</keyword>
<reference evidence="12" key="2">
    <citation type="journal article" date="2022" name="Res Sq">
        <title>Comparative Genomics Reveals Insights into the Divergent Evolution of Astigmatic Mites and Household Pest Adaptations.</title>
        <authorList>
            <person name="Xiong Q."/>
            <person name="Wan A.T.-Y."/>
            <person name="Liu X.-Y."/>
            <person name="Fung C.S.-H."/>
            <person name="Xiao X."/>
            <person name="Malainual N."/>
            <person name="Hou J."/>
            <person name="Wang L."/>
            <person name="Wang M."/>
            <person name="Yang K."/>
            <person name="Cui Y."/>
            <person name="Leung E."/>
            <person name="Nong W."/>
            <person name="Shin S.-K."/>
            <person name="Au S."/>
            <person name="Jeong K.Y."/>
            <person name="Chew F.T."/>
            <person name="Hui J."/>
            <person name="Leung T.F."/>
            <person name="Tungtrongchitr A."/>
            <person name="Zhong N."/>
            <person name="Liu Z."/>
            <person name="Tsui S."/>
        </authorList>
    </citation>
    <scope>NUCLEOTIDE SEQUENCE</scope>
    <source>
        <strain evidence="12">Derf</strain>
        <tissue evidence="12">Whole organism</tissue>
    </source>
</reference>
<organism evidence="12 13">
    <name type="scientific">Dermatophagoides farinae</name>
    <name type="common">American house dust mite</name>
    <dbReference type="NCBI Taxonomy" id="6954"/>
    <lineage>
        <taxon>Eukaryota</taxon>
        <taxon>Metazoa</taxon>
        <taxon>Ecdysozoa</taxon>
        <taxon>Arthropoda</taxon>
        <taxon>Chelicerata</taxon>
        <taxon>Arachnida</taxon>
        <taxon>Acari</taxon>
        <taxon>Acariformes</taxon>
        <taxon>Sarcoptiformes</taxon>
        <taxon>Astigmata</taxon>
        <taxon>Psoroptidia</taxon>
        <taxon>Analgoidea</taxon>
        <taxon>Pyroglyphidae</taxon>
        <taxon>Dermatophagoidinae</taxon>
        <taxon>Dermatophagoides</taxon>
    </lineage>
</organism>
<evidence type="ECO:0000313" key="13">
    <source>
        <dbReference type="Proteomes" id="UP000790347"/>
    </source>
</evidence>
<evidence type="ECO:0000256" key="6">
    <source>
        <dbReference type="ARBA" id="ARBA00023159"/>
    </source>
</evidence>
<dbReference type="Gene3D" id="1.10.10.60">
    <property type="entry name" value="Homeodomain-like"/>
    <property type="match status" value="1"/>
</dbReference>
<dbReference type="InterPro" id="IPR042634">
    <property type="entry name" value="MOX-1/MOX-2"/>
</dbReference>
<evidence type="ECO:0000256" key="1">
    <source>
        <dbReference type="ARBA" id="ARBA00004123"/>
    </source>
</evidence>